<dbReference type="SMART" id="SM00849">
    <property type="entry name" value="Lactamase_B"/>
    <property type="match status" value="1"/>
</dbReference>
<protein>
    <submittedName>
        <fullName evidence="3">MBL fold metallo-hydrolase</fullName>
    </submittedName>
</protein>
<evidence type="ECO:0000313" key="3">
    <source>
        <dbReference type="EMBL" id="MPR33107.1"/>
    </source>
</evidence>
<dbReference type="GO" id="GO:0046872">
    <property type="term" value="F:metal ion binding"/>
    <property type="evidence" value="ECO:0007669"/>
    <property type="project" value="UniProtKB-KW"/>
</dbReference>
<dbReference type="GO" id="GO:0006749">
    <property type="term" value="P:glutathione metabolic process"/>
    <property type="evidence" value="ECO:0007669"/>
    <property type="project" value="InterPro"/>
</dbReference>
<dbReference type="InterPro" id="IPR036873">
    <property type="entry name" value="Rhodanese-like_dom_sf"/>
</dbReference>
<dbReference type="Pfam" id="PF00581">
    <property type="entry name" value="Rhodanese"/>
    <property type="match status" value="1"/>
</dbReference>
<keyword evidence="1" id="KW-0479">Metal-binding</keyword>
<feature type="domain" description="Rhodanese" evidence="2">
    <location>
        <begin position="266"/>
        <end position="353"/>
    </location>
</feature>
<keyword evidence="4" id="KW-1185">Reference proteome</keyword>
<dbReference type="GO" id="GO:0016787">
    <property type="term" value="F:hydrolase activity"/>
    <property type="evidence" value="ECO:0007669"/>
    <property type="project" value="UniProtKB-KW"/>
</dbReference>
<dbReference type="Gene3D" id="3.60.15.10">
    <property type="entry name" value="Ribonuclease Z/Hydroxyacylglutathione hydrolase-like"/>
    <property type="match status" value="1"/>
</dbReference>
<organism evidence="3 4">
    <name type="scientific">Salmonirosea aquatica</name>
    <dbReference type="NCBI Taxonomy" id="2654236"/>
    <lineage>
        <taxon>Bacteria</taxon>
        <taxon>Pseudomonadati</taxon>
        <taxon>Bacteroidota</taxon>
        <taxon>Cytophagia</taxon>
        <taxon>Cytophagales</taxon>
        <taxon>Spirosomataceae</taxon>
        <taxon>Salmonirosea</taxon>
    </lineage>
</organism>
<comment type="caution">
    <text evidence="3">The sequence shown here is derived from an EMBL/GenBank/DDBJ whole genome shotgun (WGS) entry which is preliminary data.</text>
</comment>
<dbReference type="InterPro" id="IPR001763">
    <property type="entry name" value="Rhodanese-like_dom"/>
</dbReference>
<evidence type="ECO:0000313" key="4">
    <source>
        <dbReference type="Proteomes" id="UP000479293"/>
    </source>
</evidence>
<dbReference type="FunFam" id="3.60.15.10:FF:000030">
    <property type="entry name" value="Metallo-beta-lactamase family protein"/>
    <property type="match status" value="1"/>
</dbReference>
<dbReference type="InterPro" id="IPR044528">
    <property type="entry name" value="POD-like_MBL-fold"/>
</dbReference>
<dbReference type="RefSeq" id="WP_152758102.1">
    <property type="nucleotide sequence ID" value="NZ_WHLY01000002.1"/>
</dbReference>
<dbReference type="Gene3D" id="3.40.250.10">
    <property type="entry name" value="Rhodanese-like domain"/>
    <property type="match status" value="2"/>
</dbReference>
<name>A0A7C9FBX8_9BACT</name>
<dbReference type="CDD" id="cd07724">
    <property type="entry name" value="POD-like_MBL-fold"/>
    <property type="match status" value="1"/>
</dbReference>
<dbReference type="InterPro" id="IPR051682">
    <property type="entry name" value="Mito_Persulfide_Diox"/>
</dbReference>
<evidence type="ECO:0000259" key="2">
    <source>
        <dbReference type="PROSITE" id="PS50206"/>
    </source>
</evidence>
<dbReference type="PANTHER" id="PTHR43084:SF1">
    <property type="entry name" value="PERSULFIDE DIOXYGENASE ETHE1, MITOCHONDRIAL"/>
    <property type="match status" value="1"/>
</dbReference>
<dbReference type="GO" id="GO:0050313">
    <property type="term" value="F:sulfur dioxygenase activity"/>
    <property type="evidence" value="ECO:0007669"/>
    <property type="project" value="InterPro"/>
</dbReference>
<reference evidence="3 4" key="1">
    <citation type="submission" date="2019-10" db="EMBL/GenBank/DDBJ databases">
        <title>Draft Genome Sequence of Cytophagaceae sp. SJW1-29.</title>
        <authorList>
            <person name="Choi A."/>
        </authorList>
    </citation>
    <scope>NUCLEOTIDE SEQUENCE [LARGE SCALE GENOMIC DNA]</scope>
    <source>
        <strain evidence="3 4">SJW1-29</strain>
    </source>
</reference>
<dbReference type="InterPro" id="IPR036866">
    <property type="entry name" value="RibonucZ/Hydroxyglut_hydro"/>
</dbReference>
<dbReference type="GO" id="GO:0070813">
    <property type="term" value="P:hydrogen sulfide metabolic process"/>
    <property type="evidence" value="ECO:0007669"/>
    <property type="project" value="TreeGrafter"/>
</dbReference>
<keyword evidence="3" id="KW-0378">Hydrolase</keyword>
<dbReference type="PANTHER" id="PTHR43084">
    <property type="entry name" value="PERSULFIDE DIOXYGENASE ETHE1"/>
    <property type="match status" value="1"/>
</dbReference>
<accession>A0A7C9FBX8</accession>
<dbReference type="Proteomes" id="UP000479293">
    <property type="component" value="Unassembled WGS sequence"/>
</dbReference>
<sequence>MKIKQFEDKDLAHYAYAILSECEQKIILIDPARDPKPYYDYAEENNAKIVGVIETHPHADFVSSHLEIHEHTGATIYAHSLTQAGYPHKAFDEGAELTVGKIKLKALHTPGHSPDSISVVLEHDGRDKAVFTGDTLFVGDVGRPDLRENAGNSQPKREELARQMYHSTRDKLMKLDSSVVVYPAHGAGTLCGKNLGDASSSTIGEEIATNSALQPMSEEEFVNMIVEDQPFVPRYFGYDVALNEKGAPNYRTSVEAVKRLPLNHHPTDNALVIDGRKENIFKKGHYRGALNIQEGAKFETWLGSIVAPEEPYYLVADQEESLENLIAKAAKIGYELFIKGTFVLTEAEKVTSPKLDRKDFEANPEHYTIVDVRNASEVEKQAYFEHAINIPLPELRERAAEVPREKPVVVHCASGYRSAIGSSLLEAALPGTPVIDLGEAVKDFMPQTA</sequence>
<dbReference type="AlphaFoldDB" id="A0A7C9FBX8"/>
<dbReference type="SMART" id="SM00450">
    <property type="entry name" value="RHOD"/>
    <property type="match status" value="1"/>
</dbReference>
<dbReference type="PROSITE" id="PS50206">
    <property type="entry name" value="RHODANESE_3"/>
    <property type="match status" value="2"/>
</dbReference>
<proteinExistence type="predicted"/>
<dbReference type="InterPro" id="IPR001279">
    <property type="entry name" value="Metallo-B-lactamas"/>
</dbReference>
<dbReference type="SUPFAM" id="SSF52821">
    <property type="entry name" value="Rhodanese/Cell cycle control phosphatase"/>
    <property type="match status" value="2"/>
</dbReference>
<dbReference type="Pfam" id="PF00753">
    <property type="entry name" value="Lactamase_B"/>
    <property type="match status" value="1"/>
</dbReference>
<dbReference type="SUPFAM" id="SSF56281">
    <property type="entry name" value="Metallo-hydrolase/oxidoreductase"/>
    <property type="match status" value="1"/>
</dbReference>
<evidence type="ECO:0000256" key="1">
    <source>
        <dbReference type="ARBA" id="ARBA00022723"/>
    </source>
</evidence>
<dbReference type="EMBL" id="WHLY01000002">
    <property type="protein sequence ID" value="MPR33107.1"/>
    <property type="molecule type" value="Genomic_DNA"/>
</dbReference>
<feature type="domain" description="Rhodanese" evidence="2">
    <location>
        <begin position="363"/>
        <end position="449"/>
    </location>
</feature>
<gene>
    <name evidence="3" type="ORF">GBK04_06995</name>
</gene>